<dbReference type="PANTHER" id="PTHR43004">
    <property type="entry name" value="TRK SYSTEM POTASSIUM UPTAKE PROTEIN"/>
    <property type="match status" value="1"/>
</dbReference>
<dbReference type="Gene3D" id="3.30.9.10">
    <property type="entry name" value="D-Amino Acid Oxidase, subunit A, domain 2"/>
    <property type="match status" value="1"/>
</dbReference>
<dbReference type="GO" id="GO:0071949">
    <property type="term" value="F:FAD binding"/>
    <property type="evidence" value="ECO:0007669"/>
    <property type="project" value="InterPro"/>
</dbReference>
<dbReference type="Gene3D" id="3.40.30.20">
    <property type="match status" value="1"/>
</dbReference>
<dbReference type="Gene3D" id="3.50.50.60">
    <property type="entry name" value="FAD/NAD(P)-binding domain"/>
    <property type="match status" value="1"/>
</dbReference>
<feature type="domain" description="Phenol hydroxylase-like C-terminal dimerisation" evidence="8">
    <location>
        <begin position="454"/>
        <end position="674"/>
    </location>
</feature>
<evidence type="ECO:0000313" key="10">
    <source>
        <dbReference type="Proteomes" id="UP000738325"/>
    </source>
</evidence>
<dbReference type="GO" id="GO:0016709">
    <property type="term" value="F:oxidoreductase activity, acting on paired donors, with incorporation or reduction of molecular oxygen, NAD(P)H as one donor, and incorporation of one atom of oxygen"/>
    <property type="evidence" value="ECO:0007669"/>
    <property type="project" value="UniProtKB-ARBA"/>
</dbReference>
<keyword evidence="4" id="KW-0274">FAD</keyword>
<comment type="cofactor">
    <cofactor evidence="1">
        <name>FAD</name>
        <dbReference type="ChEBI" id="CHEBI:57692"/>
    </cofactor>
</comment>
<protein>
    <recommendedName>
        <fullName evidence="11">FAD-binding domain-containing protein</fullName>
    </recommendedName>
</protein>
<evidence type="ECO:0000259" key="8">
    <source>
        <dbReference type="Pfam" id="PF07976"/>
    </source>
</evidence>
<evidence type="ECO:0008006" key="11">
    <source>
        <dbReference type="Google" id="ProtNLM"/>
    </source>
</evidence>
<dbReference type="SUPFAM" id="SSF52833">
    <property type="entry name" value="Thioredoxin-like"/>
    <property type="match status" value="1"/>
</dbReference>
<keyword evidence="10" id="KW-1185">Reference proteome</keyword>
<comment type="similarity">
    <text evidence="2">Belongs to the PheA/TfdB FAD monooxygenase family.</text>
</comment>
<evidence type="ECO:0000313" key="9">
    <source>
        <dbReference type="EMBL" id="KAG0313368.1"/>
    </source>
</evidence>
<feature type="domain" description="FAD-binding" evidence="7">
    <location>
        <begin position="31"/>
        <end position="158"/>
    </location>
</feature>
<dbReference type="InterPro" id="IPR050641">
    <property type="entry name" value="RIFMO-like"/>
</dbReference>
<evidence type="ECO:0000256" key="3">
    <source>
        <dbReference type="ARBA" id="ARBA00022630"/>
    </source>
</evidence>
<dbReference type="EMBL" id="JAAAIP010000720">
    <property type="protein sequence ID" value="KAG0313368.1"/>
    <property type="molecule type" value="Genomic_DNA"/>
</dbReference>
<keyword evidence="5" id="KW-0560">Oxidoreductase</keyword>
<proteinExistence type="inferred from homology"/>
<evidence type="ECO:0000256" key="2">
    <source>
        <dbReference type="ARBA" id="ARBA00007801"/>
    </source>
</evidence>
<dbReference type="InterPro" id="IPR002938">
    <property type="entry name" value="FAD-bd"/>
</dbReference>
<evidence type="ECO:0000256" key="4">
    <source>
        <dbReference type="ARBA" id="ARBA00022827"/>
    </source>
</evidence>
<name>A0A9P6R8F0_9FUNG</name>
<comment type="caution">
    <text evidence="9">The sequence shown here is derived from an EMBL/GenBank/DDBJ whole genome shotgun (WGS) entry which is preliminary data.</text>
</comment>
<dbReference type="InterPro" id="IPR012941">
    <property type="entry name" value="Phe_hydrox_C_dim_dom"/>
</dbReference>
<dbReference type="OrthoDB" id="2690153at2759"/>
<feature type="region of interest" description="Disordered" evidence="6">
    <location>
        <begin position="1"/>
        <end position="26"/>
    </location>
</feature>
<evidence type="ECO:0000256" key="5">
    <source>
        <dbReference type="ARBA" id="ARBA00023002"/>
    </source>
</evidence>
<dbReference type="AlphaFoldDB" id="A0A9P6R8F0"/>
<evidence type="ECO:0000259" key="7">
    <source>
        <dbReference type="Pfam" id="PF01494"/>
    </source>
</evidence>
<organism evidence="9 10">
    <name type="scientific">Dissophora globulifera</name>
    <dbReference type="NCBI Taxonomy" id="979702"/>
    <lineage>
        <taxon>Eukaryota</taxon>
        <taxon>Fungi</taxon>
        <taxon>Fungi incertae sedis</taxon>
        <taxon>Mucoromycota</taxon>
        <taxon>Mortierellomycotina</taxon>
        <taxon>Mortierellomycetes</taxon>
        <taxon>Mortierellales</taxon>
        <taxon>Mortierellaceae</taxon>
        <taxon>Dissophora</taxon>
    </lineage>
</organism>
<dbReference type="SUPFAM" id="SSF51905">
    <property type="entry name" value="FAD/NAD(P)-binding domain"/>
    <property type="match status" value="1"/>
</dbReference>
<dbReference type="Proteomes" id="UP000738325">
    <property type="component" value="Unassembled WGS sequence"/>
</dbReference>
<keyword evidence="3" id="KW-0285">Flavoprotein</keyword>
<accession>A0A9P6R8F0</accession>
<reference evidence="9" key="1">
    <citation type="journal article" date="2020" name="Fungal Divers.">
        <title>Resolving the Mortierellaceae phylogeny through synthesis of multi-gene phylogenetics and phylogenomics.</title>
        <authorList>
            <person name="Vandepol N."/>
            <person name="Liber J."/>
            <person name="Desiro A."/>
            <person name="Na H."/>
            <person name="Kennedy M."/>
            <person name="Barry K."/>
            <person name="Grigoriev I.V."/>
            <person name="Miller A.N."/>
            <person name="O'Donnell K."/>
            <person name="Stajich J.E."/>
            <person name="Bonito G."/>
        </authorList>
    </citation>
    <scope>NUCLEOTIDE SEQUENCE</scope>
    <source>
        <strain evidence="9">REB-010B</strain>
    </source>
</reference>
<feature type="domain" description="FAD-binding" evidence="7">
    <location>
        <begin position="206"/>
        <end position="405"/>
    </location>
</feature>
<evidence type="ECO:0000256" key="6">
    <source>
        <dbReference type="SAM" id="MobiDB-lite"/>
    </source>
</evidence>
<sequence length="675" mass="74251">MTETTSAGASGAFAKSTSSSSSSSQSTASTVPVLITGAGPTGLFEAYLLTKMGIQVRIIDREMALSPLSKAIIIQPRSMEVFQMSGLIDPLLAQGLPMMNFQFFMGTKRVAAMPVFGARTSSHYESSLVLEQSKVCEILIEELDKMGVQVDRGWELLDTKVVEESGHTFVETIVRRAFPGESTTPADRKALGEVDFSDEPVNKAYETQVVCSEYLVAADGARSTVRHKLNINFPGRTRSHKTIMWDGIYECDMDLAGITFVHGVNNRTLSSFPLTNGTRRLMADAGDIEPGEDISKTLQELTPEKFEKLANDCIAPARLKIKETNWLTIFKTNERRAESYIHKNRIFLAGDSVHVQSPAGGQGMNVGWHDAHNLAWKLAFVMNKIAPEALLETYQEREAMADKAIALATKLIDIERGTGVFTMIMMRIIYALAPYMFALMEALGFEEETHMVDVHYKENALNKAHPTQAIPAASYQVGVRAQDGTLRPMRADIEGTQSPAPTRLHELIAGIGRFHIVVFASDMISSRTGTHTATAIQGISTTTVKELERNIADYLSIWRSKSSYASILKDDYNDKDLFKVHVIAGPAVLDDRKESADSNGNSSSISALSDKRMGDGRIYLDDTMVLHKRYGFVSSRGAGGIVVIRPDSHIGYRVNGAGEHAWKDVQDYLSSILTQ</sequence>
<dbReference type="InterPro" id="IPR036188">
    <property type="entry name" value="FAD/NAD-bd_sf"/>
</dbReference>
<dbReference type="PRINTS" id="PR00420">
    <property type="entry name" value="RNGMNOXGNASE"/>
</dbReference>
<dbReference type="InterPro" id="IPR038220">
    <property type="entry name" value="PHOX_C_sf"/>
</dbReference>
<gene>
    <name evidence="9" type="ORF">BGZ99_008947</name>
</gene>
<evidence type="ECO:0000256" key="1">
    <source>
        <dbReference type="ARBA" id="ARBA00001974"/>
    </source>
</evidence>
<dbReference type="Pfam" id="PF01494">
    <property type="entry name" value="FAD_binding_3"/>
    <property type="match status" value="2"/>
</dbReference>
<dbReference type="Pfam" id="PF07976">
    <property type="entry name" value="Phe_hydrox_dim"/>
    <property type="match status" value="1"/>
</dbReference>
<dbReference type="PANTHER" id="PTHR43004:SF19">
    <property type="entry name" value="BINDING MONOOXYGENASE, PUTATIVE (JCVI)-RELATED"/>
    <property type="match status" value="1"/>
</dbReference>
<dbReference type="InterPro" id="IPR036249">
    <property type="entry name" value="Thioredoxin-like_sf"/>
</dbReference>